<accession>A0A484F4G5</accession>
<gene>
    <name evidence="2" type="ORF">C7391_1490</name>
</gene>
<keyword evidence="1" id="KW-0812">Transmembrane</keyword>
<evidence type="ECO:0000313" key="2">
    <source>
        <dbReference type="EMBL" id="TDQ67936.1"/>
    </source>
</evidence>
<keyword evidence="1" id="KW-0472">Membrane</keyword>
<organism evidence="2 3">
    <name type="scientific">Methanimicrococcus blatticola</name>
    <dbReference type="NCBI Taxonomy" id="91560"/>
    <lineage>
        <taxon>Archaea</taxon>
        <taxon>Methanobacteriati</taxon>
        <taxon>Methanobacteriota</taxon>
        <taxon>Stenosarchaea group</taxon>
        <taxon>Methanomicrobia</taxon>
        <taxon>Methanosarcinales</taxon>
        <taxon>Methanosarcinaceae</taxon>
        <taxon>Methanimicrococcus</taxon>
    </lineage>
</organism>
<dbReference type="OrthoDB" id="64860at2157"/>
<comment type="caution">
    <text evidence="2">The sequence shown here is derived from an EMBL/GenBank/DDBJ whole genome shotgun (WGS) entry which is preliminary data.</text>
</comment>
<name>A0A484F4G5_9EURY</name>
<dbReference type="RefSeq" id="WP_133517930.1">
    <property type="nucleotide sequence ID" value="NZ_JAHDUW010000001.1"/>
</dbReference>
<evidence type="ECO:0000313" key="3">
    <source>
        <dbReference type="Proteomes" id="UP000294855"/>
    </source>
</evidence>
<dbReference type="AlphaFoldDB" id="A0A484F4G5"/>
<protein>
    <recommendedName>
        <fullName evidence="4">TM2 domain-containing protein</fullName>
    </recommendedName>
</protein>
<evidence type="ECO:0008006" key="4">
    <source>
        <dbReference type="Google" id="ProtNLM"/>
    </source>
</evidence>
<sequence>MANSILAVILSFFIPGLGQFYCGSFLRGLMVFIATIIVSVISVALSVFIIPLLFPLLFWLWNMYDAYTLAQKT</sequence>
<reference evidence="2 3" key="1">
    <citation type="submission" date="2019-03" db="EMBL/GenBank/DDBJ databases">
        <title>Genomic Encyclopedia of Type Strains, Phase IV (KMG-IV): sequencing the most valuable type-strain genomes for metagenomic binning, comparative biology and taxonomic classification.</title>
        <authorList>
            <person name="Goeker M."/>
        </authorList>
    </citation>
    <scope>NUCLEOTIDE SEQUENCE [LARGE SCALE GENOMIC DNA]</scope>
    <source>
        <strain evidence="2 3">DSM 13328</strain>
    </source>
</reference>
<keyword evidence="1" id="KW-1133">Transmembrane helix</keyword>
<feature type="transmembrane region" description="Helical" evidence="1">
    <location>
        <begin position="28"/>
        <end position="61"/>
    </location>
</feature>
<dbReference type="Proteomes" id="UP000294855">
    <property type="component" value="Unassembled WGS sequence"/>
</dbReference>
<proteinExistence type="predicted"/>
<evidence type="ECO:0000256" key="1">
    <source>
        <dbReference type="SAM" id="Phobius"/>
    </source>
</evidence>
<keyword evidence="3" id="KW-1185">Reference proteome</keyword>
<dbReference type="EMBL" id="SNYS01000010">
    <property type="protein sequence ID" value="TDQ67936.1"/>
    <property type="molecule type" value="Genomic_DNA"/>
</dbReference>